<dbReference type="Pfam" id="PF08866">
    <property type="entry name" value="DUF1831"/>
    <property type="match status" value="1"/>
</dbReference>
<dbReference type="EMBL" id="JQBT01000035">
    <property type="protein sequence ID" value="KRN78351.1"/>
    <property type="molecule type" value="Genomic_DNA"/>
</dbReference>
<dbReference type="PATRIC" id="fig|1122148.6.peg.1325"/>
<dbReference type="GeneID" id="61250119"/>
<comment type="caution">
    <text evidence="1">The sequence shown here is derived from an EMBL/GenBank/DDBJ whole genome shotgun (WGS) entry which is preliminary data.</text>
</comment>
<dbReference type="AlphaFoldDB" id="A0A0R2JMC4"/>
<proteinExistence type="predicted"/>
<gene>
    <name evidence="1" type="ORF">IV52_GL001289</name>
</gene>
<dbReference type="RefSeq" id="WP_054646680.1">
    <property type="nucleotide sequence ID" value="NZ_FUXS01000005.1"/>
</dbReference>
<accession>A0A0R2JMC4</accession>
<name>A0A0R2JMC4_9LACO</name>
<reference evidence="1 2" key="1">
    <citation type="journal article" date="2015" name="Genome Announc.">
        <title>Expanding the biotechnology potential of lactobacilli through comparative genomics of 213 strains and associated genera.</title>
        <authorList>
            <person name="Sun Z."/>
            <person name="Harris H.M."/>
            <person name="McCann A."/>
            <person name="Guo C."/>
            <person name="Argimon S."/>
            <person name="Zhang W."/>
            <person name="Yang X."/>
            <person name="Jeffery I.B."/>
            <person name="Cooney J.C."/>
            <person name="Kagawa T.F."/>
            <person name="Liu W."/>
            <person name="Song Y."/>
            <person name="Salvetti E."/>
            <person name="Wrobel A."/>
            <person name="Rasinkangas P."/>
            <person name="Parkhill J."/>
            <person name="Rea M.C."/>
            <person name="O'Sullivan O."/>
            <person name="Ritari J."/>
            <person name="Douillard F.P."/>
            <person name="Paul Ross R."/>
            <person name="Yang R."/>
            <person name="Briner A.E."/>
            <person name="Felis G.E."/>
            <person name="de Vos W.M."/>
            <person name="Barrangou R."/>
            <person name="Klaenhammer T.R."/>
            <person name="Caufield P.W."/>
            <person name="Cui Y."/>
            <person name="Zhang H."/>
            <person name="O'Toole P.W."/>
        </authorList>
    </citation>
    <scope>NUCLEOTIDE SEQUENCE [LARGE SCALE GENOMIC DNA]</scope>
    <source>
        <strain evidence="1 2">DSM 20690</strain>
    </source>
</reference>
<sequence length="114" mass="13271">MAFATKIKLKGDVHQYRLNPEIKLFTLKDLNFETTRNGNFEYQHALNASSPYLKNAIKIKITINQDLENFKMAIVDGSGLKIVDIFSSDKFSNEKEQFDFLMHTLMLRKVLLRD</sequence>
<organism evidence="1 2">
    <name type="scientific">Fructilactobacillus lindneri DSM 20690 = JCM 11027</name>
    <dbReference type="NCBI Taxonomy" id="1122148"/>
    <lineage>
        <taxon>Bacteria</taxon>
        <taxon>Bacillati</taxon>
        <taxon>Bacillota</taxon>
        <taxon>Bacilli</taxon>
        <taxon>Lactobacillales</taxon>
        <taxon>Lactobacillaceae</taxon>
        <taxon>Fructilactobacillus</taxon>
    </lineage>
</organism>
<dbReference type="InterPro" id="IPR014965">
    <property type="entry name" value="Amino_acid_metab_prot_put"/>
</dbReference>
<dbReference type="STRING" id="53444.AYR59_04380"/>
<evidence type="ECO:0000313" key="2">
    <source>
        <dbReference type="Proteomes" id="UP000051565"/>
    </source>
</evidence>
<evidence type="ECO:0000313" key="1">
    <source>
        <dbReference type="EMBL" id="KRN78351.1"/>
    </source>
</evidence>
<dbReference type="SUPFAM" id="SSF160800">
    <property type="entry name" value="Lp2179-like"/>
    <property type="match status" value="1"/>
</dbReference>
<dbReference type="Proteomes" id="UP000051565">
    <property type="component" value="Unassembled WGS sequence"/>
</dbReference>
<evidence type="ECO:0008006" key="3">
    <source>
        <dbReference type="Google" id="ProtNLM"/>
    </source>
</evidence>
<dbReference type="InterPro" id="IPR035942">
    <property type="entry name" value="Lp2179-like_sf"/>
</dbReference>
<dbReference type="Gene3D" id="3.30.1820.10">
    <property type="entry name" value="Lp2179-like"/>
    <property type="match status" value="1"/>
</dbReference>
<keyword evidence="2" id="KW-1185">Reference proteome</keyword>
<protein>
    <recommendedName>
        <fullName evidence="3">Cysteine desulfurase</fullName>
    </recommendedName>
</protein>